<organism evidence="2 3">
    <name type="scientific">Corynebacterium appendicis CIP 107643</name>
    <dbReference type="NCBI Taxonomy" id="1161099"/>
    <lineage>
        <taxon>Bacteria</taxon>
        <taxon>Bacillati</taxon>
        <taxon>Actinomycetota</taxon>
        <taxon>Actinomycetes</taxon>
        <taxon>Mycobacteriales</taxon>
        <taxon>Corynebacteriaceae</taxon>
        <taxon>Corynebacterium</taxon>
    </lineage>
</organism>
<dbReference type="EMBL" id="FTOF01000014">
    <property type="protein sequence ID" value="SIS56400.1"/>
    <property type="molecule type" value="Genomic_DNA"/>
</dbReference>
<gene>
    <name evidence="2" type="ORF">SAMN05444817_11415</name>
</gene>
<evidence type="ECO:0000313" key="3">
    <source>
        <dbReference type="Proteomes" id="UP000186292"/>
    </source>
</evidence>
<sequence length="396" mass="41811">MEPMPRYPLAPSALGGGSQLGVGNLVAATLFAHAGTPLDDEPLRTTVELEPDPLTGAWRVRWPAAHGSVIGDIGAHERAPFRSVDTLHEAGLVPTAQATITFDRLTASHRVTVQLAPPALCVPRNNLLPGALLLPGTAPGEAPVYVHVADGEFTAAETMLMSPGQWLVGLHLHGHTVVVTCGGRVLGTLDTQQAGPIREKLAALFAQGSDVKARAWAVDGSISVDVTRAPGAFPVRTLPLLPLPAGPEIDIPSAEVYEFGDGSLVVTVNLSAAIDPDDWVHPRPGARTIAPLHPAEPAETAAPVDTAAEPFEQQEEPASPAHSADSAQDAPTQYFPAFVDFNPSHSGNGDTAASETYLTEVEKVRLRRARRASHGPKHSKDDVSPQEYTGRHRRAD</sequence>
<feature type="compositionally biased region" description="Polar residues" evidence="1">
    <location>
        <begin position="343"/>
        <end position="356"/>
    </location>
</feature>
<accession>A0A1N7K4A5</accession>
<reference evidence="3" key="1">
    <citation type="submission" date="2017-01" db="EMBL/GenBank/DDBJ databases">
        <authorList>
            <person name="Varghese N."/>
            <person name="Submissions S."/>
        </authorList>
    </citation>
    <scope>NUCLEOTIDE SEQUENCE [LARGE SCALE GENOMIC DNA]</scope>
    <source>
        <strain evidence="3">DSM 44531</strain>
    </source>
</reference>
<dbReference type="OrthoDB" id="4396299at2"/>
<evidence type="ECO:0000256" key="1">
    <source>
        <dbReference type="SAM" id="MobiDB-lite"/>
    </source>
</evidence>
<dbReference type="AlphaFoldDB" id="A0A1N7K4A5"/>
<feature type="region of interest" description="Disordered" evidence="1">
    <location>
        <begin position="364"/>
        <end position="396"/>
    </location>
</feature>
<protein>
    <submittedName>
        <fullName evidence="2">Uncharacterized protein</fullName>
    </submittedName>
</protein>
<proteinExistence type="predicted"/>
<dbReference type="STRING" id="1161099.SAMN05444817_11415"/>
<feature type="region of interest" description="Disordered" evidence="1">
    <location>
        <begin position="276"/>
        <end position="329"/>
    </location>
</feature>
<feature type="region of interest" description="Disordered" evidence="1">
    <location>
        <begin position="337"/>
        <end position="356"/>
    </location>
</feature>
<dbReference type="Proteomes" id="UP000186292">
    <property type="component" value="Unassembled WGS sequence"/>
</dbReference>
<name>A0A1N7K4A5_9CORY</name>
<feature type="compositionally biased region" description="Basic residues" evidence="1">
    <location>
        <begin position="365"/>
        <end position="377"/>
    </location>
</feature>
<evidence type="ECO:0000313" key="2">
    <source>
        <dbReference type="EMBL" id="SIS56400.1"/>
    </source>
</evidence>
<feature type="compositionally biased region" description="Low complexity" evidence="1">
    <location>
        <begin position="307"/>
        <end position="321"/>
    </location>
</feature>
<dbReference type="RefSeq" id="WP_076599847.1">
    <property type="nucleotide sequence ID" value="NZ_CP046976.1"/>
</dbReference>
<keyword evidence="3" id="KW-1185">Reference proteome</keyword>